<dbReference type="EMBL" id="ODYU01001581">
    <property type="protein sequence ID" value="SOQ38003.1"/>
    <property type="molecule type" value="Genomic_DNA"/>
</dbReference>
<dbReference type="InterPro" id="IPR029058">
    <property type="entry name" value="AB_hydrolase_fold"/>
</dbReference>
<feature type="chain" id="PRO_5013567852" evidence="5">
    <location>
        <begin position="17"/>
        <end position="299"/>
    </location>
</feature>
<evidence type="ECO:0000256" key="4">
    <source>
        <dbReference type="RuleBase" id="RU004262"/>
    </source>
</evidence>
<reference evidence="7" key="1">
    <citation type="submission" date="2016-07" db="EMBL/GenBank/DDBJ databases">
        <authorList>
            <person name="Bretaudeau A."/>
        </authorList>
    </citation>
    <scope>NUCLEOTIDE SEQUENCE</scope>
    <source>
        <strain evidence="7">Rice</strain>
        <tissue evidence="7">Whole body</tissue>
    </source>
</reference>
<sequence length="299" mass="33469">MLKLVIILTAIAVCYGVQEDVMYNLFRKDNYVTYLEGHGDIPHTFNATDKTIFLIHGYVRGLDWRFNELITTAIFDYRNRNNYNVITVYWLMAAGNSYIEASASVPRVAENLANLIRWLTHAGVEGPNVGNVANVEDFHLVGFGLGAHVAGIAGRLLQDDSKVVGRITGLDPTRRLWDENSDRLRRGDASYVEVIYTDTLGLLPRGIREPIGDINFYANGGWNQPGCLTHSCNHERAYELFAASMINSNLAGRGCTSNIQMNLNLCRGNFLELGGFKLSKSGLSIYRINTISSRYPFLY</sequence>
<dbReference type="Gene3D" id="3.40.50.1820">
    <property type="entry name" value="alpha/beta hydrolase"/>
    <property type="match status" value="1"/>
</dbReference>
<keyword evidence="5" id="KW-0732">Signal</keyword>
<evidence type="ECO:0000259" key="6">
    <source>
        <dbReference type="Pfam" id="PF00151"/>
    </source>
</evidence>
<comment type="similarity">
    <text evidence="2 4">Belongs to the AB hydrolase superfamily. Lipase family.</text>
</comment>
<dbReference type="PRINTS" id="PR00821">
    <property type="entry name" value="TAGLIPASE"/>
</dbReference>
<organism evidence="7">
    <name type="scientific">Spodoptera frugiperda</name>
    <name type="common">Fall armyworm</name>
    <dbReference type="NCBI Taxonomy" id="7108"/>
    <lineage>
        <taxon>Eukaryota</taxon>
        <taxon>Metazoa</taxon>
        <taxon>Ecdysozoa</taxon>
        <taxon>Arthropoda</taxon>
        <taxon>Hexapoda</taxon>
        <taxon>Insecta</taxon>
        <taxon>Pterygota</taxon>
        <taxon>Neoptera</taxon>
        <taxon>Endopterygota</taxon>
        <taxon>Lepidoptera</taxon>
        <taxon>Glossata</taxon>
        <taxon>Ditrysia</taxon>
        <taxon>Noctuoidea</taxon>
        <taxon>Noctuidae</taxon>
        <taxon>Amphipyrinae</taxon>
        <taxon>Spodoptera</taxon>
    </lineage>
</organism>
<feature type="signal peptide" evidence="5">
    <location>
        <begin position="1"/>
        <end position="16"/>
    </location>
</feature>
<gene>
    <name evidence="7" type="ORF">SFRICE_014122</name>
</gene>
<name>A0A2H1VAX5_SPOFR</name>
<proteinExistence type="inferred from homology"/>
<dbReference type="GO" id="GO:0005615">
    <property type="term" value="C:extracellular space"/>
    <property type="evidence" value="ECO:0007669"/>
    <property type="project" value="TreeGrafter"/>
</dbReference>
<dbReference type="PANTHER" id="PTHR11610">
    <property type="entry name" value="LIPASE"/>
    <property type="match status" value="1"/>
</dbReference>
<feature type="domain" description="Lipase" evidence="6">
    <location>
        <begin position="44"/>
        <end position="266"/>
    </location>
</feature>
<keyword evidence="3" id="KW-0964">Secreted</keyword>
<evidence type="ECO:0000256" key="2">
    <source>
        <dbReference type="ARBA" id="ARBA00010701"/>
    </source>
</evidence>
<dbReference type="AlphaFoldDB" id="A0A2H1VAX5"/>
<dbReference type="InterPro" id="IPR013818">
    <property type="entry name" value="Lipase"/>
</dbReference>
<dbReference type="Pfam" id="PF00151">
    <property type="entry name" value="Lipase"/>
    <property type="match status" value="1"/>
</dbReference>
<accession>A0A2H1VAX5</accession>
<evidence type="ECO:0000256" key="3">
    <source>
        <dbReference type="ARBA" id="ARBA00022525"/>
    </source>
</evidence>
<evidence type="ECO:0000256" key="1">
    <source>
        <dbReference type="ARBA" id="ARBA00004613"/>
    </source>
</evidence>
<dbReference type="GO" id="GO:0016298">
    <property type="term" value="F:lipase activity"/>
    <property type="evidence" value="ECO:0007669"/>
    <property type="project" value="InterPro"/>
</dbReference>
<dbReference type="GO" id="GO:0016042">
    <property type="term" value="P:lipid catabolic process"/>
    <property type="evidence" value="ECO:0007669"/>
    <property type="project" value="TreeGrafter"/>
</dbReference>
<dbReference type="SUPFAM" id="SSF53474">
    <property type="entry name" value="alpha/beta-Hydrolases"/>
    <property type="match status" value="1"/>
</dbReference>
<comment type="subcellular location">
    <subcellularLocation>
        <location evidence="1">Secreted</location>
    </subcellularLocation>
</comment>
<protein>
    <submittedName>
        <fullName evidence="7">SFRICE_014122</fullName>
    </submittedName>
</protein>
<dbReference type="GO" id="GO:0017171">
    <property type="term" value="F:serine hydrolase activity"/>
    <property type="evidence" value="ECO:0007669"/>
    <property type="project" value="TreeGrafter"/>
</dbReference>
<evidence type="ECO:0000313" key="7">
    <source>
        <dbReference type="EMBL" id="SOQ38003.1"/>
    </source>
</evidence>
<dbReference type="InterPro" id="IPR000734">
    <property type="entry name" value="TAG_lipase"/>
</dbReference>
<dbReference type="PANTHER" id="PTHR11610:SF173">
    <property type="entry name" value="LIPASE DOMAIN-CONTAINING PROTEIN-RELATED"/>
    <property type="match status" value="1"/>
</dbReference>
<evidence type="ECO:0000256" key="5">
    <source>
        <dbReference type="SAM" id="SignalP"/>
    </source>
</evidence>